<feature type="non-terminal residue" evidence="2">
    <location>
        <position position="1"/>
    </location>
</feature>
<feature type="non-terminal residue" evidence="2">
    <location>
        <position position="208"/>
    </location>
</feature>
<reference evidence="2" key="1">
    <citation type="submission" date="2015-07" db="EMBL/GenBank/DDBJ databases">
        <title>Transcriptome Assembly of Anthurium amnicola.</title>
        <authorList>
            <person name="Suzuki J."/>
        </authorList>
    </citation>
    <scope>NUCLEOTIDE SEQUENCE</scope>
</reference>
<evidence type="ECO:0000313" key="2">
    <source>
        <dbReference type="EMBL" id="JAT65693.1"/>
    </source>
</evidence>
<dbReference type="EMBL" id="GDJX01002243">
    <property type="protein sequence ID" value="JAT65693.1"/>
    <property type="molecule type" value="Transcribed_RNA"/>
</dbReference>
<proteinExistence type="predicted"/>
<gene>
    <name evidence="2" type="primary">ycf1-A_7</name>
    <name evidence="2" type="ORF">g.96889</name>
</gene>
<organism evidence="2">
    <name type="scientific">Anthurium amnicola</name>
    <dbReference type="NCBI Taxonomy" id="1678845"/>
    <lineage>
        <taxon>Eukaryota</taxon>
        <taxon>Viridiplantae</taxon>
        <taxon>Streptophyta</taxon>
        <taxon>Embryophyta</taxon>
        <taxon>Tracheophyta</taxon>
        <taxon>Spermatophyta</taxon>
        <taxon>Magnoliopsida</taxon>
        <taxon>Liliopsida</taxon>
        <taxon>Araceae</taxon>
        <taxon>Pothoideae</taxon>
        <taxon>Potheae</taxon>
        <taxon>Anthurium</taxon>
    </lineage>
</organism>
<dbReference type="AlphaFoldDB" id="A0A1D1ZFS0"/>
<accession>A0A1D1ZFS0</accession>
<feature type="compositionally biased region" description="Polar residues" evidence="1">
    <location>
        <begin position="176"/>
        <end position="187"/>
    </location>
</feature>
<name>A0A1D1ZFS0_9ARAE</name>
<feature type="region of interest" description="Disordered" evidence="1">
    <location>
        <begin position="176"/>
        <end position="208"/>
    </location>
</feature>
<protein>
    <submittedName>
        <fullName evidence="2">Putative membrane protein ycf1</fullName>
    </submittedName>
</protein>
<sequence length="208" mass="21229">GAETVAADFSGAGKVAEFSGAEKVAAENVAAYSSKSDLGASDLGNVSAAGNVAVEADFSCDETVNLPPKQNSNRAFKALGLGGVEEIRKSGFPNIAQADSDPYGLSPAPNADVQIAALNGDAPNLERMVADFQIEAHDIIPTSLTSLSTLGEVDELFLNGGDSSISKLREMDASAPTSVQSINSAAGNSKVAKGKEMGAPRKSTRVLN</sequence>
<evidence type="ECO:0000256" key="1">
    <source>
        <dbReference type="SAM" id="MobiDB-lite"/>
    </source>
</evidence>